<feature type="compositionally biased region" description="Low complexity" evidence="2">
    <location>
        <begin position="54"/>
        <end position="101"/>
    </location>
</feature>
<feature type="coiled-coil region" evidence="1">
    <location>
        <begin position="171"/>
        <end position="356"/>
    </location>
</feature>
<feature type="compositionally biased region" description="Basic residues" evidence="2">
    <location>
        <begin position="129"/>
        <end position="138"/>
    </location>
</feature>
<keyword evidence="4" id="KW-1185">Reference proteome</keyword>
<evidence type="ECO:0000313" key="4">
    <source>
        <dbReference type="Proteomes" id="UP000054408"/>
    </source>
</evidence>
<keyword evidence="1" id="KW-0175">Coiled coil</keyword>
<feature type="region of interest" description="Disordered" evidence="2">
    <location>
        <begin position="1"/>
        <end position="148"/>
    </location>
</feature>
<dbReference type="GeneID" id="25562360"/>
<proteinExistence type="predicted"/>
<dbReference type="EMBL" id="GL349442">
    <property type="protein sequence ID" value="KNC46253.1"/>
    <property type="molecule type" value="Genomic_DNA"/>
</dbReference>
<dbReference type="Proteomes" id="UP000054408">
    <property type="component" value="Unassembled WGS sequence"/>
</dbReference>
<organism evidence="3 4">
    <name type="scientific">Thecamonas trahens ATCC 50062</name>
    <dbReference type="NCBI Taxonomy" id="461836"/>
    <lineage>
        <taxon>Eukaryota</taxon>
        <taxon>Apusozoa</taxon>
        <taxon>Apusomonadida</taxon>
        <taxon>Apusomonadidae</taxon>
        <taxon>Thecamonas</taxon>
    </lineage>
</organism>
<accession>A0A0L0D4M1</accession>
<feature type="compositionally biased region" description="Basic residues" evidence="2">
    <location>
        <begin position="102"/>
        <end position="122"/>
    </location>
</feature>
<sequence>MQRPTTAPAKVALGGGVGRQSGRPGSAAPRPAGSGEGGVERGVTGGGRAGGRGMTSPGPSPLGRTSSGGRSSRNGRTGPVRSRSRTASRPATAMTGRTRSSTGKRRSTGRKKKRGRRKKKPKPCPLIIKRGKKFKGKHVPPESEEQAARLANRDGAPCAICAQWLADRVALREQAASINRLETELSETKERAGQEKAAMRAAEAEVRSELVKEQHKSVSRRATLMRLQEQIEALERERDELVRDLGTADMLSKRAKKEYVALQVEQEHLWSKLAASREEARNLTGEVKNLKIHNATLERELKTAHAVIESADTKRVDIDQALQDSLAAIRELQAELEAEKAEKAALKAEYATQVKRIPQAFYSPARARVGLVKSLGEKSRELRRH</sequence>
<protein>
    <submittedName>
        <fullName evidence="3">Uncharacterized protein</fullName>
    </submittedName>
</protein>
<feature type="compositionally biased region" description="Gly residues" evidence="2">
    <location>
        <begin position="43"/>
        <end position="53"/>
    </location>
</feature>
<dbReference type="AlphaFoldDB" id="A0A0L0D4M1"/>
<name>A0A0L0D4M1_THETB</name>
<evidence type="ECO:0000256" key="2">
    <source>
        <dbReference type="SAM" id="MobiDB-lite"/>
    </source>
</evidence>
<gene>
    <name evidence="3" type="ORF">AMSG_02707</name>
</gene>
<reference evidence="3 4" key="1">
    <citation type="submission" date="2010-05" db="EMBL/GenBank/DDBJ databases">
        <title>The Genome Sequence of Thecamonas trahens ATCC 50062.</title>
        <authorList>
            <consortium name="The Broad Institute Genome Sequencing Platform"/>
            <person name="Russ C."/>
            <person name="Cuomo C."/>
            <person name="Shea T."/>
            <person name="Young S.K."/>
            <person name="Zeng Q."/>
            <person name="Koehrsen M."/>
            <person name="Haas B."/>
            <person name="Borodovsky M."/>
            <person name="Guigo R."/>
            <person name="Alvarado L."/>
            <person name="Berlin A."/>
            <person name="Bochicchio J."/>
            <person name="Borenstein D."/>
            <person name="Chapman S."/>
            <person name="Chen Z."/>
            <person name="Freedman E."/>
            <person name="Gellesch M."/>
            <person name="Goldberg J."/>
            <person name="Griggs A."/>
            <person name="Gujja S."/>
            <person name="Heilman E."/>
            <person name="Heiman D."/>
            <person name="Hepburn T."/>
            <person name="Howarth C."/>
            <person name="Jen D."/>
            <person name="Larson L."/>
            <person name="Mehta T."/>
            <person name="Park D."/>
            <person name="Pearson M."/>
            <person name="Roberts A."/>
            <person name="Saif S."/>
            <person name="Shenoy N."/>
            <person name="Sisk P."/>
            <person name="Stolte C."/>
            <person name="Sykes S."/>
            <person name="Thomson T."/>
            <person name="Walk T."/>
            <person name="White J."/>
            <person name="Yandava C."/>
            <person name="Burger G."/>
            <person name="Gray M.W."/>
            <person name="Holland P.W.H."/>
            <person name="King N."/>
            <person name="Lang F.B.F."/>
            <person name="Roger A.J."/>
            <person name="Ruiz-Trillo I."/>
            <person name="Lander E."/>
            <person name="Nusbaum C."/>
        </authorList>
    </citation>
    <scope>NUCLEOTIDE SEQUENCE [LARGE SCALE GENOMIC DNA]</scope>
    <source>
        <strain evidence="3 4">ATCC 50062</strain>
    </source>
</reference>
<evidence type="ECO:0000313" key="3">
    <source>
        <dbReference type="EMBL" id="KNC46253.1"/>
    </source>
</evidence>
<evidence type="ECO:0000256" key="1">
    <source>
        <dbReference type="SAM" id="Coils"/>
    </source>
</evidence>
<dbReference type="RefSeq" id="XP_013760547.1">
    <property type="nucleotide sequence ID" value="XM_013905093.1"/>
</dbReference>